<gene>
    <name evidence="3" type="ORF">H9I45_15035</name>
</gene>
<dbReference type="RefSeq" id="WP_088354317.1">
    <property type="nucleotide sequence ID" value="NZ_CP061813.1"/>
</dbReference>
<dbReference type="OrthoDB" id="9760250at2"/>
<dbReference type="InterPro" id="IPR027417">
    <property type="entry name" value="P-loop_NTPase"/>
</dbReference>
<dbReference type="AlphaFoldDB" id="A0A7L8AF37"/>
<dbReference type="Proteomes" id="UP000516764">
    <property type="component" value="Chromosome"/>
</dbReference>
<dbReference type="KEGG" id="phal:H9I45_15035"/>
<keyword evidence="4" id="KW-1185">Reference proteome</keyword>
<evidence type="ECO:0000313" key="3">
    <source>
        <dbReference type="EMBL" id="QOD60633.1"/>
    </source>
</evidence>
<dbReference type="InterPro" id="IPR046462">
    <property type="entry name" value="TerL_nuclease"/>
</dbReference>
<evidence type="ECO:0000259" key="1">
    <source>
        <dbReference type="Pfam" id="PF03354"/>
    </source>
</evidence>
<dbReference type="Pfam" id="PF03354">
    <property type="entry name" value="TerL_ATPase"/>
    <property type="match status" value="1"/>
</dbReference>
<evidence type="ECO:0000259" key="2">
    <source>
        <dbReference type="Pfam" id="PF20441"/>
    </source>
</evidence>
<evidence type="ECO:0000313" key="4">
    <source>
        <dbReference type="Proteomes" id="UP000516764"/>
    </source>
</evidence>
<dbReference type="GO" id="GO:0004519">
    <property type="term" value="F:endonuclease activity"/>
    <property type="evidence" value="ECO:0007669"/>
    <property type="project" value="InterPro"/>
</dbReference>
<accession>A0A7L8AF37</accession>
<reference evidence="3 4" key="1">
    <citation type="journal article" date="2016" name="Int. J. Syst. Evol. Microbiol.">
        <title>Polaribacter haliotis sp. nov., isolated from the gut of abalone Haliotis discus hannai.</title>
        <authorList>
            <person name="Kim Y.O."/>
            <person name="Park I.S."/>
            <person name="Park S."/>
            <person name="Nam B.H."/>
            <person name="Park J.M."/>
            <person name="Kim D.G."/>
            <person name="Yoon J.H."/>
        </authorList>
    </citation>
    <scope>NUCLEOTIDE SEQUENCE [LARGE SCALE GENOMIC DNA]</scope>
    <source>
        <strain evidence="3 4">KCTC 52418</strain>
    </source>
</reference>
<feature type="domain" description="Terminase large subunit-like endonuclease" evidence="2">
    <location>
        <begin position="268"/>
        <end position="559"/>
    </location>
</feature>
<sequence>MNIPGNIQNSIPFQYAADVKSGKIVCGLRIKQAIDRFYKLINTAESKGYWLDHSKGFAIIRFFEKILKHTKGKSAGQPFILSPYQQFTLYNLFAWQTKNEEGQTIRLIRNVYQKVGKKNGKTAELSGVGLFVKAFDGEEGAEVYVGATKEEQAKLCFQQACDFIQKSTILQNIGFKVYQKEIKFLPKSAFMRPLGGDSKTQDGINSHLTIIDEYHAHKDDSVKENLESSSASRLQPITYTITTAGTNVHGVCKNFEDSCINILEGVAEDDTFLIMIHDLDEDDDWQDPKCWVKANPNLGVTVSVDFLQKEYQKTVNQPSKIPNFQTKHLNMWVDAPTVWVESKYWNNCMVPIKYENFAKLGNCGGLDLSSTTDITAFAVVSEPDSEGFRDVDVWCFCPLDTIEKRSKEDRVPYRYWSNLKRENAVDKNDTYLIATPGNMVDYNVVFNKVVQIVSERKTKHVEYDRKFSAGLISPLQEAGVELSPFTQTLMNYTSPTKEFERLIMSGKLRVGNNPILKWMLSGCVPIYDTNENVRLDKSRSTKRIDAMIAIIEAIAGTLSEEKEPETSKYNDPSVEITLG</sequence>
<dbReference type="Gene3D" id="3.40.50.300">
    <property type="entry name" value="P-loop containing nucleotide triphosphate hydrolases"/>
    <property type="match status" value="1"/>
</dbReference>
<dbReference type="InterPro" id="IPR046461">
    <property type="entry name" value="TerL_ATPase"/>
</dbReference>
<dbReference type="InterPro" id="IPR005021">
    <property type="entry name" value="Terminase_largesu-like"/>
</dbReference>
<dbReference type="EMBL" id="CP061813">
    <property type="protein sequence ID" value="QOD60633.1"/>
    <property type="molecule type" value="Genomic_DNA"/>
</dbReference>
<dbReference type="PANTHER" id="PTHR41287">
    <property type="match status" value="1"/>
</dbReference>
<name>A0A7L8AF37_9FLAO</name>
<protein>
    <submittedName>
        <fullName evidence="3">Terminase large subunit</fullName>
    </submittedName>
</protein>
<organism evidence="3 4">
    <name type="scientific">Polaribacter haliotis</name>
    <dbReference type="NCBI Taxonomy" id="1888915"/>
    <lineage>
        <taxon>Bacteria</taxon>
        <taxon>Pseudomonadati</taxon>
        <taxon>Bacteroidota</taxon>
        <taxon>Flavobacteriia</taxon>
        <taxon>Flavobacteriales</taxon>
        <taxon>Flavobacteriaceae</taxon>
    </lineage>
</organism>
<proteinExistence type="predicted"/>
<dbReference type="Pfam" id="PF20441">
    <property type="entry name" value="TerL_nuclease"/>
    <property type="match status" value="1"/>
</dbReference>
<feature type="domain" description="Terminase large subunit-like ATPase" evidence="1">
    <location>
        <begin position="83"/>
        <end position="255"/>
    </location>
</feature>
<dbReference type="PANTHER" id="PTHR41287:SF1">
    <property type="entry name" value="PROTEIN YMFN"/>
    <property type="match status" value="1"/>
</dbReference>